<dbReference type="SUPFAM" id="SSF51230">
    <property type="entry name" value="Single hybrid motif"/>
    <property type="match status" value="1"/>
</dbReference>
<dbReference type="InterPro" id="IPR002930">
    <property type="entry name" value="GCV_H"/>
</dbReference>
<dbReference type="GO" id="GO:0005829">
    <property type="term" value="C:cytosol"/>
    <property type="evidence" value="ECO:0007669"/>
    <property type="project" value="TreeGrafter"/>
</dbReference>
<comment type="caution">
    <text evidence="6">The sequence shown here is derived from an EMBL/GenBank/DDBJ whole genome shotgun (WGS) entry which is preliminary data.</text>
</comment>
<dbReference type="InterPro" id="IPR000089">
    <property type="entry name" value="Biotin_lipoyl"/>
</dbReference>
<evidence type="ECO:0000256" key="1">
    <source>
        <dbReference type="ARBA" id="ARBA00009249"/>
    </source>
</evidence>
<comment type="cofactor">
    <cofactor evidence="3">
        <name>(R)-lipoate</name>
        <dbReference type="ChEBI" id="CHEBI:83088"/>
    </cofactor>
    <text evidence="3">Binds 1 lipoyl cofactor covalently.</text>
</comment>
<comment type="subunit">
    <text evidence="3">The glycine cleavage system is composed of four proteins: P, T, L and H.</text>
</comment>
<feature type="domain" description="Lipoyl-binding" evidence="5">
    <location>
        <begin position="28"/>
        <end position="110"/>
    </location>
</feature>
<feature type="modified residue" description="N6-lipoyllysine" evidence="3 4">
    <location>
        <position position="69"/>
    </location>
</feature>
<dbReference type="PROSITE" id="PS50968">
    <property type="entry name" value="BIOTINYL_LIPOYL"/>
    <property type="match status" value="1"/>
</dbReference>
<dbReference type="NCBIfam" id="TIGR00527">
    <property type="entry name" value="gcvH"/>
    <property type="match status" value="1"/>
</dbReference>
<keyword evidence="2 3" id="KW-0450">Lipoyl</keyword>
<evidence type="ECO:0000256" key="2">
    <source>
        <dbReference type="ARBA" id="ARBA00022823"/>
    </source>
</evidence>
<dbReference type="PROSITE" id="PS00189">
    <property type="entry name" value="LIPOYL"/>
    <property type="match status" value="1"/>
</dbReference>
<comment type="similarity">
    <text evidence="1 3">Belongs to the GcvH family.</text>
</comment>
<dbReference type="PANTHER" id="PTHR11715">
    <property type="entry name" value="GLYCINE CLEAVAGE SYSTEM H PROTEIN"/>
    <property type="match status" value="1"/>
</dbReference>
<dbReference type="CDD" id="cd06848">
    <property type="entry name" value="GCS_H"/>
    <property type="match status" value="1"/>
</dbReference>
<evidence type="ECO:0000313" key="6">
    <source>
        <dbReference type="EMBL" id="HJA08264.1"/>
    </source>
</evidence>
<evidence type="ECO:0000259" key="5">
    <source>
        <dbReference type="PROSITE" id="PS50968"/>
    </source>
</evidence>
<proteinExistence type="inferred from homology"/>
<organism evidence="6 7">
    <name type="scientific">Candidatus Mailhella merdigallinarum</name>
    <dbReference type="NCBI Taxonomy" id="2838658"/>
    <lineage>
        <taxon>Bacteria</taxon>
        <taxon>Pseudomonadati</taxon>
        <taxon>Thermodesulfobacteriota</taxon>
        <taxon>Desulfovibrionia</taxon>
        <taxon>Desulfovibrionales</taxon>
        <taxon>Desulfovibrionaceae</taxon>
        <taxon>Mailhella</taxon>
    </lineage>
</organism>
<accession>A0A9D2KJV5</accession>
<sequence length="132" mass="14335">MKALSEIQLPDDRRYTDEHVWIKPDGEEFAVGISDFAQDQLGEVVFVDLPSAGVRFGAGDGFGTVESIKSVNTLYMPVAGEITAVNEALDATPALVNVACYDKAWMLRVKPDAVADVEALLTADAYRDVLEK</sequence>
<dbReference type="AlphaFoldDB" id="A0A9D2KJV5"/>
<dbReference type="InterPro" id="IPR011053">
    <property type="entry name" value="Single_hybrid_motif"/>
</dbReference>
<dbReference type="InterPro" id="IPR003016">
    <property type="entry name" value="2-oxoA_DH_lipoyl-BS"/>
</dbReference>
<name>A0A9D2KJV5_9BACT</name>
<dbReference type="GO" id="GO:0019464">
    <property type="term" value="P:glycine decarboxylation via glycine cleavage system"/>
    <property type="evidence" value="ECO:0007669"/>
    <property type="project" value="UniProtKB-UniRule"/>
</dbReference>
<evidence type="ECO:0000256" key="3">
    <source>
        <dbReference type="HAMAP-Rule" id="MF_00272"/>
    </source>
</evidence>
<dbReference type="Pfam" id="PF01597">
    <property type="entry name" value="GCV_H"/>
    <property type="match status" value="1"/>
</dbReference>
<dbReference type="Gene3D" id="2.40.50.100">
    <property type="match status" value="1"/>
</dbReference>
<evidence type="ECO:0000313" key="7">
    <source>
        <dbReference type="Proteomes" id="UP000824225"/>
    </source>
</evidence>
<comment type="function">
    <text evidence="3">The glycine cleavage system catalyzes the degradation of glycine. The H protein shuttles the methylamine group of glycine from the P protein to the T protein.</text>
</comment>
<dbReference type="NCBIfam" id="NF002270">
    <property type="entry name" value="PRK01202.1"/>
    <property type="match status" value="1"/>
</dbReference>
<dbReference type="HAMAP" id="MF_00272">
    <property type="entry name" value="GcvH"/>
    <property type="match status" value="1"/>
</dbReference>
<dbReference type="GO" id="GO:0005960">
    <property type="term" value="C:glycine cleavage complex"/>
    <property type="evidence" value="ECO:0007669"/>
    <property type="project" value="InterPro"/>
</dbReference>
<dbReference type="InterPro" id="IPR017453">
    <property type="entry name" value="GCV_H_sub"/>
</dbReference>
<evidence type="ECO:0000256" key="4">
    <source>
        <dbReference type="PIRSR" id="PIRSR617453-50"/>
    </source>
</evidence>
<reference evidence="6" key="1">
    <citation type="journal article" date="2021" name="PeerJ">
        <title>Extensive microbial diversity within the chicken gut microbiome revealed by metagenomics and culture.</title>
        <authorList>
            <person name="Gilroy R."/>
            <person name="Ravi A."/>
            <person name="Getino M."/>
            <person name="Pursley I."/>
            <person name="Horton D.L."/>
            <person name="Alikhan N.F."/>
            <person name="Baker D."/>
            <person name="Gharbi K."/>
            <person name="Hall N."/>
            <person name="Watson M."/>
            <person name="Adriaenssens E.M."/>
            <person name="Foster-Nyarko E."/>
            <person name="Jarju S."/>
            <person name="Secka A."/>
            <person name="Antonio M."/>
            <person name="Oren A."/>
            <person name="Chaudhuri R.R."/>
            <person name="La Ragione R."/>
            <person name="Hildebrand F."/>
            <person name="Pallen M.J."/>
        </authorList>
    </citation>
    <scope>NUCLEOTIDE SEQUENCE</scope>
    <source>
        <strain evidence="6">CHK186-16707</strain>
    </source>
</reference>
<dbReference type="Proteomes" id="UP000824225">
    <property type="component" value="Unassembled WGS sequence"/>
</dbReference>
<reference evidence="6" key="2">
    <citation type="submission" date="2021-04" db="EMBL/GenBank/DDBJ databases">
        <authorList>
            <person name="Gilroy R."/>
        </authorList>
    </citation>
    <scope>NUCLEOTIDE SEQUENCE</scope>
    <source>
        <strain evidence="6">CHK186-16707</strain>
    </source>
</reference>
<dbReference type="EMBL" id="DXAN01000007">
    <property type="protein sequence ID" value="HJA08264.1"/>
    <property type="molecule type" value="Genomic_DNA"/>
</dbReference>
<dbReference type="InterPro" id="IPR033753">
    <property type="entry name" value="GCV_H/Fam206"/>
</dbReference>
<gene>
    <name evidence="3 6" type="primary">gcvH</name>
    <name evidence="6" type="ORF">H9962_03625</name>
</gene>
<protein>
    <recommendedName>
        <fullName evidence="3">Glycine cleavage system H protein</fullName>
    </recommendedName>
</protein>
<dbReference type="GO" id="GO:0009249">
    <property type="term" value="P:protein lipoylation"/>
    <property type="evidence" value="ECO:0007669"/>
    <property type="project" value="TreeGrafter"/>
</dbReference>
<dbReference type="PANTHER" id="PTHR11715:SF3">
    <property type="entry name" value="GLYCINE CLEAVAGE SYSTEM H PROTEIN-RELATED"/>
    <property type="match status" value="1"/>
</dbReference>